<gene>
    <name evidence="2" type="ORF">ACFFIA_00100</name>
</gene>
<organism evidence="2 3">
    <name type="scientific">Phytohabitans kaempferiae</name>
    <dbReference type="NCBI Taxonomy" id="1620943"/>
    <lineage>
        <taxon>Bacteria</taxon>
        <taxon>Bacillati</taxon>
        <taxon>Actinomycetota</taxon>
        <taxon>Actinomycetes</taxon>
        <taxon>Micromonosporales</taxon>
        <taxon>Micromonosporaceae</taxon>
    </lineage>
</organism>
<name>A0ABV6LUZ3_9ACTN</name>
<keyword evidence="1" id="KW-0472">Membrane</keyword>
<sequence>MRAQQVRPSLDASTVVSAVATAAVVFLAIIGVGSAIGGEAEAGPTPSTSAVATKPSPPPCTAMLALVGLREGTGTYRLTVDHRGDWTVSWPSREGDTWQPGGEDEKQRPAVAVEDGQVLVRGKGDKPVEVTVKVAADRGVTSIPAATCASP</sequence>
<keyword evidence="1" id="KW-0812">Transmembrane</keyword>
<feature type="transmembrane region" description="Helical" evidence="1">
    <location>
        <begin position="12"/>
        <end position="36"/>
    </location>
</feature>
<dbReference type="RefSeq" id="WP_377243328.1">
    <property type="nucleotide sequence ID" value="NZ_JBHLUH010000001.1"/>
</dbReference>
<protein>
    <submittedName>
        <fullName evidence="2">Uncharacterized protein</fullName>
    </submittedName>
</protein>
<reference evidence="2 3" key="1">
    <citation type="submission" date="2024-09" db="EMBL/GenBank/DDBJ databases">
        <authorList>
            <person name="Sun Q."/>
            <person name="Mori K."/>
        </authorList>
    </citation>
    <scope>NUCLEOTIDE SEQUENCE [LARGE SCALE GENOMIC DNA]</scope>
    <source>
        <strain evidence="2 3">TBRC 3947</strain>
    </source>
</reference>
<keyword evidence="3" id="KW-1185">Reference proteome</keyword>
<keyword evidence="1" id="KW-1133">Transmembrane helix</keyword>
<proteinExistence type="predicted"/>
<dbReference type="Proteomes" id="UP001589867">
    <property type="component" value="Unassembled WGS sequence"/>
</dbReference>
<evidence type="ECO:0000313" key="3">
    <source>
        <dbReference type="Proteomes" id="UP001589867"/>
    </source>
</evidence>
<evidence type="ECO:0000313" key="2">
    <source>
        <dbReference type="EMBL" id="MFC0526068.1"/>
    </source>
</evidence>
<evidence type="ECO:0000256" key="1">
    <source>
        <dbReference type="SAM" id="Phobius"/>
    </source>
</evidence>
<accession>A0ABV6LUZ3</accession>
<comment type="caution">
    <text evidence="2">The sequence shown here is derived from an EMBL/GenBank/DDBJ whole genome shotgun (WGS) entry which is preliminary data.</text>
</comment>
<dbReference type="EMBL" id="JBHLUH010000001">
    <property type="protein sequence ID" value="MFC0526068.1"/>
    <property type="molecule type" value="Genomic_DNA"/>
</dbReference>